<feature type="domain" description="TonB-dependent receptor-like beta-barrel" evidence="3">
    <location>
        <begin position="428"/>
        <end position="933"/>
    </location>
</feature>
<dbReference type="Pfam" id="PF00593">
    <property type="entry name" value="TonB_dep_Rec_b-barrel"/>
    <property type="match status" value="1"/>
</dbReference>
<protein>
    <submittedName>
        <fullName evidence="5">TonB-dependent receptor</fullName>
    </submittedName>
</protein>
<organism evidence="5 6">
    <name type="scientific">Brevundimonas nasdae</name>
    <dbReference type="NCBI Taxonomy" id="172043"/>
    <lineage>
        <taxon>Bacteria</taxon>
        <taxon>Pseudomonadati</taxon>
        <taxon>Pseudomonadota</taxon>
        <taxon>Alphaproteobacteria</taxon>
        <taxon>Caulobacterales</taxon>
        <taxon>Caulobacteraceae</taxon>
        <taxon>Brevundimonas</taxon>
    </lineage>
</organism>
<keyword evidence="2" id="KW-0798">TonB box</keyword>
<sequence>MIGGAVIASAAPVFAQVQAPETAPGAAAVDDIVVTGSIIRRRNADSTSPLTVLGSEDLEKRGATTVASAIQSLAGNNAGALPDTFSGAFAAGASGASLRGLLVNSTLVLVDGLRGPFYPLADDGQRNFVDLNSIPASTIDRIEVLQDGASSTYGADAIAGVINIITRKNFQGLTVKSEYGVSEYGDGESPSFSAIWGKGNLNTDGWNFYLSGEYKRDEFIWNRDRDYPYNTANLTPTTGYDANGKLVYRTNGVINGIQGNGAFRGVSTATQFGALVRPYDPTNTTAQGPWQLLATNCPSPATPHTLTAEELRLGGVTNIAPGTVICQLDAVKEFRTIQPQNERFSLSGRFTKRFSNGAEAYVSASYYQNETDRVATPNQVALSAPPAVGVSRYIGTALTLPVRLKNGDLNPQNPFASQGQVARILASLYDIPSTSNLKNENIRVAAGLQGTFASDWDYNLRFTAGRSSLDFTRRGQIHIQHLLDVIADGSYNFIDQTKNSQQVRDYVSPDNVQTSVSEIVQGEASVSRALWTLPGGPLSVGLGASWRWESIDNPSANPFKGGPTDGWLGINSFYSKGDRSVTAAYFEIDAPLLSNLNLDVAGRYDDYSTGQSAFSPKVGVRYRPFEALTFRATYSEGFRIPSIAEGNSQVTGYAGRAAPASFQTLHGNDGYGQSYQLGLTTVGNPDLKPETSDSVNLGFVFTPTRNLTFSVDHFRINKNGVIAGGDSIPALNAYFSGQPIPAGYTVIPGVPNPNKPDLLPLPGFILSPFQNLNSLETSGFDFAATADFQLTPDIRWSSSFSATYIDKFNQSFPLPGGEVQVQHYAGSLGPCNVGGCLGTPQWRGNWQNSLDFGRTVLTATAYYTDGYQLQAEDYGDVIGRCVDANGKSAASANGTYADGVTPILCKTDSFIKVDLNATFQINDGYQLFATVLNAFGADAPLDPATYGGYQYQTAWAQSGAIGRYFKVGFKATF</sequence>
<keyword evidence="1 2" id="KW-0472">Membrane</keyword>
<dbReference type="PANTHER" id="PTHR47234">
    <property type="match status" value="1"/>
</dbReference>
<dbReference type="Proteomes" id="UP000824334">
    <property type="component" value="Chromosome"/>
</dbReference>
<evidence type="ECO:0000259" key="4">
    <source>
        <dbReference type="Pfam" id="PF07715"/>
    </source>
</evidence>
<reference evidence="5 6" key="1">
    <citation type="submission" date="2021-07" db="EMBL/GenBank/DDBJ databases">
        <title>Isolation and characterization of bacteria from a gold mining with a capacity of golden bioaccumulation.</title>
        <authorList>
            <person name="Yang X.J."/>
        </authorList>
    </citation>
    <scope>NUCLEOTIDE SEQUENCE [LARGE SCALE GENOMIC DNA]</scope>
    <source>
        <strain evidence="5 6">Au29</strain>
    </source>
</reference>
<accession>A0ABX8TGW5</accession>
<dbReference type="PROSITE" id="PS52016">
    <property type="entry name" value="TONB_DEPENDENT_REC_3"/>
    <property type="match status" value="1"/>
</dbReference>
<dbReference type="InterPro" id="IPR000531">
    <property type="entry name" value="Beta-barrel_TonB"/>
</dbReference>
<name>A0ABX8TGW5_9CAUL</name>
<evidence type="ECO:0000313" key="6">
    <source>
        <dbReference type="Proteomes" id="UP000824334"/>
    </source>
</evidence>
<evidence type="ECO:0000256" key="2">
    <source>
        <dbReference type="RuleBase" id="RU003357"/>
    </source>
</evidence>
<keyword evidence="1" id="KW-0813">Transport</keyword>
<comment type="subcellular location">
    <subcellularLocation>
        <location evidence="1">Cell outer membrane</location>
        <topology evidence="1">Multi-pass membrane protein</topology>
    </subcellularLocation>
</comment>
<proteinExistence type="inferred from homology"/>
<feature type="domain" description="TonB-dependent receptor plug" evidence="4">
    <location>
        <begin position="44"/>
        <end position="161"/>
    </location>
</feature>
<keyword evidence="1" id="KW-0812">Transmembrane</keyword>
<keyword evidence="6" id="KW-1185">Reference proteome</keyword>
<comment type="similarity">
    <text evidence="1 2">Belongs to the TonB-dependent receptor family.</text>
</comment>
<dbReference type="GeneID" id="94373644"/>
<dbReference type="RefSeq" id="WP_219353235.1">
    <property type="nucleotide sequence ID" value="NZ_CP080034.1"/>
</dbReference>
<keyword evidence="1" id="KW-1134">Transmembrane beta strand</keyword>
<dbReference type="InterPro" id="IPR039426">
    <property type="entry name" value="TonB-dep_rcpt-like"/>
</dbReference>
<gene>
    <name evidence="5" type="ORF">KWG56_00100</name>
</gene>
<evidence type="ECO:0000313" key="5">
    <source>
        <dbReference type="EMBL" id="QYC10471.1"/>
    </source>
</evidence>
<keyword evidence="1" id="KW-0998">Cell outer membrane</keyword>
<keyword evidence="5" id="KW-0675">Receptor</keyword>
<evidence type="ECO:0000256" key="1">
    <source>
        <dbReference type="PROSITE-ProRule" id="PRU01360"/>
    </source>
</evidence>
<dbReference type="EMBL" id="CP080034">
    <property type="protein sequence ID" value="QYC10471.1"/>
    <property type="molecule type" value="Genomic_DNA"/>
</dbReference>
<dbReference type="PANTHER" id="PTHR47234:SF2">
    <property type="entry name" value="TONB-DEPENDENT RECEPTOR"/>
    <property type="match status" value="1"/>
</dbReference>
<evidence type="ECO:0000259" key="3">
    <source>
        <dbReference type="Pfam" id="PF00593"/>
    </source>
</evidence>
<dbReference type="Pfam" id="PF07715">
    <property type="entry name" value="Plug"/>
    <property type="match status" value="1"/>
</dbReference>
<dbReference type="InterPro" id="IPR012910">
    <property type="entry name" value="Plug_dom"/>
</dbReference>